<keyword evidence="7" id="KW-1185">Reference proteome</keyword>
<dbReference type="PANTHER" id="PTHR45655">
    <property type="entry name" value="GUANYLATE CYCLASE SOLUBLE SUBUNIT BETA-2"/>
    <property type="match status" value="1"/>
</dbReference>
<dbReference type="InterPro" id="IPR011644">
    <property type="entry name" value="Heme_NO-bd"/>
</dbReference>
<evidence type="ECO:0000256" key="1">
    <source>
        <dbReference type="ARBA" id="ARBA00001436"/>
    </source>
</evidence>
<evidence type="ECO:0000259" key="5">
    <source>
        <dbReference type="Pfam" id="PF07700"/>
    </source>
</evidence>
<dbReference type="Pfam" id="PF07700">
    <property type="entry name" value="HNOB"/>
    <property type="match status" value="1"/>
</dbReference>
<dbReference type="AlphaFoldDB" id="A0A9N7UIW0"/>
<dbReference type="GO" id="GO:0004383">
    <property type="term" value="F:guanylate cyclase activity"/>
    <property type="evidence" value="ECO:0007669"/>
    <property type="project" value="UniProtKB-EC"/>
</dbReference>
<dbReference type="Proteomes" id="UP001153269">
    <property type="component" value="Unassembled WGS sequence"/>
</dbReference>
<organism evidence="6 7">
    <name type="scientific">Pleuronectes platessa</name>
    <name type="common">European plaice</name>
    <dbReference type="NCBI Taxonomy" id="8262"/>
    <lineage>
        <taxon>Eukaryota</taxon>
        <taxon>Metazoa</taxon>
        <taxon>Chordata</taxon>
        <taxon>Craniata</taxon>
        <taxon>Vertebrata</taxon>
        <taxon>Euteleostomi</taxon>
        <taxon>Actinopterygii</taxon>
        <taxon>Neopterygii</taxon>
        <taxon>Teleostei</taxon>
        <taxon>Neoteleostei</taxon>
        <taxon>Acanthomorphata</taxon>
        <taxon>Carangaria</taxon>
        <taxon>Pleuronectiformes</taxon>
        <taxon>Pleuronectoidei</taxon>
        <taxon>Pleuronectidae</taxon>
        <taxon>Pleuronectes</taxon>
    </lineage>
</organism>
<proteinExistence type="predicted"/>
<dbReference type="PANTHER" id="PTHR45655:SF2">
    <property type="entry name" value="GUANYLATE CYCLASE SOLUBLE SUBUNIT BETA-1"/>
    <property type="match status" value="1"/>
</dbReference>
<dbReference type="GO" id="GO:0008074">
    <property type="term" value="C:guanylate cyclase complex, soluble"/>
    <property type="evidence" value="ECO:0007669"/>
    <property type="project" value="TreeGrafter"/>
</dbReference>
<protein>
    <recommendedName>
        <fullName evidence="5">Heme NO-binding domain-containing protein</fullName>
    </recommendedName>
</protein>
<dbReference type="GO" id="GO:0070482">
    <property type="term" value="P:response to oxygen levels"/>
    <property type="evidence" value="ECO:0007669"/>
    <property type="project" value="TreeGrafter"/>
</dbReference>
<comment type="catalytic activity">
    <reaction evidence="1">
        <text>GTP = 3',5'-cyclic GMP + diphosphate</text>
        <dbReference type="Rhea" id="RHEA:13665"/>
        <dbReference type="ChEBI" id="CHEBI:33019"/>
        <dbReference type="ChEBI" id="CHEBI:37565"/>
        <dbReference type="ChEBI" id="CHEBI:57746"/>
        <dbReference type="EC" id="4.6.1.2"/>
    </reaction>
</comment>
<accession>A0A9N7UIW0</accession>
<dbReference type="Gene3D" id="3.90.1520.10">
    <property type="entry name" value="H-NOX domain"/>
    <property type="match status" value="1"/>
</dbReference>
<evidence type="ECO:0000313" key="7">
    <source>
        <dbReference type="Proteomes" id="UP001153269"/>
    </source>
</evidence>
<keyword evidence="3" id="KW-0479">Metal-binding</keyword>
<evidence type="ECO:0000313" key="6">
    <source>
        <dbReference type="EMBL" id="CAB1432275.1"/>
    </source>
</evidence>
<comment type="cofactor">
    <cofactor evidence="2">
        <name>heme</name>
        <dbReference type="ChEBI" id="CHEBI:30413"/>
    </cofactor>
</comment>
<dbReference type="InterPro" id="IPR038158">
    <property type="entry name" value="H-NOX_domain_sf"/>
</dbReference>
<dbReference type="InterPro" id="IPR024096">
    <property type="entry name" value="NO_sig/Golgi_transp_ligand-bd"/>
</dbReference>
<keyword evidence="4" id="KW-0408">Iron</keyword>
<gene>
    <name evidence="6" type="ORF">PLEPLA_LOCUS20332</name>
</gene>
<comment type="caution">
    <text evidence="6">The sequence shown here is derived from an EMBL/GenBank/DDBJ whole genome shotgun (WGS) entry which is preliminary data.</text>
</comment>
<reference evidence="6" key="1">
    <citation type="submission" date="2020-03" db="EMBL/GenBank/DDBJ databases">
        <authorList>
            <person name="Weist P."/>
        </authorList>
    </citation>
    <scope>NUCLEOTIDE SEQUENCE</scope>
</reference>
<sequence length="114" mass="13126">MYGFVNHALELLVLRNYGPEVWEDIKREAQLDIEGQFLVRIIYEDGKTYDLVAAASKVLKIDAGDILQMFGKMFFEFCQSPDTTPSCECWDQMFVNSCRIWTLCMTTWAPSIPA</sequence>
<dbReference type="GO" id="GO:0020037">
    <property type="term" value="F:heme binding"/>
    <property type="evidence" value="ECO:0007669"/>
    <property type="project" value="InterPro"/>
</dbReference>
<dbReference type="GO" id="GO:0019934">
    <property type="term" value="P:cGMP-mediated signaling"/>
    <property type="evidence" value="ECO:0007669"/>
    <property type="project" value="TreeGrafter"/>
</dbReference>
<dbReference type="EMBL" id="CADEAL010001424">
    <property type="protein sequence ID" value="CAB1432275.1"/>
    <property type="molecule type" value="Genomic_DNA"/>
</dbReference>
<feature type="domain" description="Heme NO-binding" evidence="5">
    <location>
        <begin position="2"/>
        <end position="80"/>
    </location>
</feature>
<evidence type="ECO:0000256" key="4">
    <source>
        <dbReference type="ARBA" id="ARBA00023004"/>
    </source>
</evidence>
<evidence type="ECO:0000256" key="2">
    <source>
        <dbReference type="ARBA" id="ARBA00001971"/>
    </source>
</evidence>
<dbReference type="SUPFAM" id="SSF111126">
    <property type="entry name" value="Ligand-binding domain in the NO signalling and Golgi transport"/>
    <property type="match status" value="1"/>
</dbReference>
<name>A0A9N7UIW0_PLEPL</name>
<keyword evidence="3" id="KW-0349">Heme</keyword>
<evidence type="ECO:0000256" key="3">
    <source>
        <dbReference type="ARBA" id="ARBA00022617"/>
    </source>
</evidence>